<feature type="region of interest" description="Disordered" evidence="1">
    <location>
        <begin position="499"/>
        <end position="539"/>
    </location>
</feature>
<keyword evidence="3" id="KW-1185">Reference proteome</keyword>
<dbReference type="InParanoid" id="A0A0G4F0L4"/>
<feature type="region of interest" description="Disordered" evidence="1">
    <location>
        <begin position="119"/>
        <end position="174"/>
    </location>
</feature>
<evidence type="ECO:0000313" key="2">
    <source>
        <dbReference type="EMBL" id="CEM05268.1"/>
    </source>
</evidence>
<gene>
    <name evidence="2" type="ORF">Vbra_14205</name>
</gene>
<feature type="compositionally biased region" description="Low complexity" evidence="1">
    <location>
        <begin position="805"/>
        <end position="817"/>
    </location>
</feature>
<dbReference type="Proteomes" id="UP000041254">
    <property type="component" value="Unassembled WGS sequence"/>
</dbReference>
<sequence length="1094" mass="117619">MTAADTEVTAGDLVSAIVEEYSLSADEVFQMMHQQAPALIPADDTAKDVKLPNSALQGLVWLISCRNNIPLPSLIATVATKCKWHGDPCNALLPPAASPLPFLPPYPYPFLHPAAQNGQPAAAVPPVCRGNVDEGDHPQPSHGPTKRAGPAVPVRGRSKRQNRGSDNPAEASATPWLDACVSSQHMSSLTAGRVEFDGTPGVVGEEGETRPFALPWERSRALMGHPQPQTQGGGAGAGGGAGSGGAGGEGLGKAVWQIPERRLTFQVGELILIRAPGGAGVPPWPARVAELCHYTPRPYLCECLGAVIPLPLYKRVRLAPTLVAEYSRDSVVAISAALQGHATHFPEGPNQIANFEQAIQQAEQLHEKIRLHGPVHHSVDFDYSAIQPVDKASDIEGAIYTFDPTLGGKWVALLLDGSELSVYDPFPVEVFGFAVAKARAEEKVCEAMYKSSPSEAPKRIKATHTVAKEEKFFSNAIEASQALQLSDMEVLQRLTAPELTIPSHPSPTAQDDTNTKAPSPFHDHSNDDEETKEGSPTSVRMELDEGAWQLEYLQWAYEDRPVWAKRLSRGYDVLVRAQCRSDGLIHFLQTPQQAVYLCSLKDVGDLAMLLSEAAESILGWSFTTYPVTGDTKSPSPLPHSDPLGIAHPPEATPWSRFSCTIIDHYTNALQKMPLDWTDLTAERESSRPIAGWVKAEYKGACAKKDQVVRYFPSMRAAAATLNMSLTAVAMVAKGFWQGCRGWKLSILPVTEDDHLPSSRHPRTPRGSHAPPTPCQPTHSPSPALFHNAQRSHSQIAPPQQPRGGPPAAAAATATAGPRKTRSKGSHFPHRPMRTMEWADGVPKPMEIHVPVAVEQQQEETAGGDDGAGGGEGAATAGKVYLYAHPVGERQFQWVRTGAKMNPESIRVKAVCLANNTTHYYMSQRECAEALGLAQCYVSMAVNGLKKVEGWRFFRVVDQHNRRRVDSLNRTLSRMEERGSFDRHSVPVTTPPMVDWHAARRFFRTQQHAAAAPAALAPPQQQEQEQGQGQGQGQGQQDVSPAVVVKTEGACGGDGGMEVDKLASLLTAGAADGGAAGAADGGADGAGDTEEETQG</sequence>
<organism evidence="2 3">
    <name type="scientific">Vitrella brassicaformis (strain CCMP3155)</name>
    <dbReference type="NCBI Taxonomy" id="1169540"/>
    <lineage>
        <taxon>Eukaryota</taxon>
        <taxon>Sar</taxon>
        <taxon>Alveolata</taxon>
        <taxon>Colpodellida</taxon>
        <taxon>Vitrellaceae</taxon>
        <taxon>Vitrella</taxon>
    </lineage>
</organism>
<feature type="region of interest" description="Disordered" evidence="1">
    <location>
        <begin position="753"/>
        <end position="833"/>
    </location>
</feature>
<protein>
    <submittedName>
        <fullName evidence="2">Uncharacterized protein</fullName>
    </submittedName>
</protein>
<feature type="compositionally biased region" description="Basic residues" evidence="1">
    <location>
        <begin position="818"/>
        <end position="832"/>
    </location>
</feature>
<feature type="compositionally biased region" description="Gly residues" evidence="1">
    <location>
        <begin position="231"/>
        <end position="250"/>
    </location>
</feature>
<feature type="compositionally biased region" description="Polar residues" evidence="1">
    <location>
        <begin position="506"/>
        <end position="517"/>
    </location>
</feature>
<feature type="region of interest" description="Disordered" evidence="1">
    <location>
        <begin position="224"/>
        <end position="250"/>
    </location>
</feature>
<feature type="compositionally biased region" description="Gly residues" evidence="1">
    <location>
        <begin position="1071"/>
        <end position="1084"/>
    </location>
</feature>
<dbReference type="VEuPathDB" id="CryptoDB:Vbra_14205"/>
<evidence type="ECO:0000256" key="1">
    <source>
        <dbReference type="SAM" id="MobiDB-lite"/>
    </source>
</evidence>
<name>A0A0G4F0L4_VITBC</name>
<dbReference type="AlphaFoldDB" id="A0A0G4F0L4"/>
<feature type="region of interest" description="Disordered" evidence="1">
    <location>
        <begin position="1071"/>
        <end position="1094"/>
    </location>
</feature>
<dbReference type="EMBL" id="CDMY01000356">
    <property type="protein sequence ID" value="CEM05268.1"/>
    <property type="molecule type" value="Genomic_DNA"/>
</dbReference>
<feature type="compositionally biased region" description="Low complexity" evidence="1">
    <location>
        <begin position="1006"/>
        <end position="1026"/>
    </location>
</feature>
<feature type="region of interest" description="Disordered" evidence="1">
    <location>
        <begin position="1006"/>
        <end position="1057"/>
    </location>
</feature>
<reference evidence="2 3" key="1">
    <citation type="submission" date="2014-11" db="EMBL/GenBank/DDBJ databases">
        <authorList>
            <person name="Zhu J."/>
            <person name="Qi W."/>
            <person name="Song R."/>
        </authorList>
    </citation>
    <scope>NUCLEOTIDE SEQUENCE [LARGE SCALE GENOMIC DNA]</scope>
</reference>
<evidence type="ECO:0000313" key="3">
    <source>
        <dbReference type="Proteomes" id="UP000041254"/>
    </source>
</evidence>
<accession>A0A0G4F0L4</accession>
<proteinExistence type="predicted"/>